<dbReference type="SMART" id="SM00866">
    <property type="entry name" value="UTRA"/>
    <property type="match status" value="1"/>
</dbReference>
<comment type="caution">
    <text evidence="5">The sequence shown here is derived from an EMBL/GenBank/DDBJ whole genome shotgun (WGS) entry which is preliminary data.</text>
</comment>
<evidence type="ECO:0000313" key="5">
    <source>
        <dbReference type="EMBL" id="PWJ82408.1"/>
    </source>
</evidence>
<dbReference type="OrthoDB" id="7334968at2"/>
<dbReference type="SMART" id="SM00345">
    <property type="entry name" value="HTH_GNTR"/>
    <property type="match status" value="1"/>
</dbReference>
<accession>A0A316C2V2</accession>
<keyword evidence="6" id="KW-1185">Reference proteome</keyword>
<gene>
    <name evidence="5" type="ORF">C7441_109177</name>
</gene>
<dbReference type="AlphaFoldDB" id="A0A316C2V2"/>
<dbReference type="InterPro" id="IPR036388">
    <property type="entry name" value="WH-like_DNA-bd_sf"/>
</dbReference>
<dbReference type="InterPro" id="IPR050679">
    <property type="entry name" value="Bact_HTH_transcr_reg"/>
</dbReference>
<dbReference type="InterPro" id="IPR011663">
    <property type="entry name" value="UTRA"/>
</dbReference>
<sequence>MSFKSEEFPRYAQVEAILAAEIAAGELACGAQLPPEDRLTERFGVSRTTVRKAIENLIARGLVEIRRGKGTFVSEPKITQELTELRGFAEDMVLIGRHPTARLLFKEIVAASKDVAANLELPQGAQVWRIERVRLGDGVPMSFDETYLPLDIGDKIVANDLEAEPIFDLLEGKYGLPLVEARYQLEAVTASAHVAAALNVDVGSAIFLIERTCYVELNRPVDYEKLFYRGDLIRFSTRLSRRSPV</sequence>
<dbReference type="Proteomes" id="UP000245396">
    <property type="component" value="Unassembled WGS sequence"/>
</dbReference>
<dbReference type="PROSITE" id="PS50949">
    <property type="entry name" value="HTH_GNTR"/>
    <property type="match status" value="1"/>
</dbReference>
<dbReference type="RefSeq" id="WP_109613411.1">
    <property type="nucleotide sequence ID" value="NZ_QGGG01000009.1"/>
</dbReference>
<dbReference type="SUPFAM" id="SSF64288">
    <property type="entry name" value="Chorismate lyase-like"/>
    <property type="match status" value="1"/>
</dbReference>
<dbReference type="InterPro" id="IPR028978">
    <property type="entry name" value="Chorismate_lyase_/UTRA_dom_sf"/>
</dbReference>
<dbReference type="PANTHER" id="PTHR44846">
    <property type="entry name" value="MANNOSYL-D-GLYCERATE TRANSPORT/METABOLISM SYSTEM REPRESSOR MNGR-RELATED"/>
    <property type="match status" value="1"/>
</dbReference>
<dbReference type="Gene3D" id="3.40.1410.10">
    <property type="entry name" value="Chorismate lyase-like"/>
    <property type="match status" value="1"/>
</dbReference>
<keyword evidence="1" id="KW-0805">Transcription regulation</keyword>
<evidence type="ECO:0000256" key="1">
    <source>
        <dbReference type="ARBA" id="ARBA00023015"/>
    </source>
</evidence>
<dbReference type="STRING" id="1192868.GCA_000304395_03757"/>
<proteinExistence type="predicted"/>
<keyword evidence="3" id="KW-0804">Transcription</keyword>
<dbReference type="PRINTS" id="PR00035">
    <property type="entry name" value="HTHGNTR"/>
</dbReference>
<dbReference type="Gene3D" id="1.10.10.10">
    <property type="entry name" value="Winged helix-like DNA-binding domain superfamily/Winged helix DNA-binding domain"/>
    <property type="match status" value="1"/>
</dbReference>
<organism evidence="5 6">
    <name type="scientific">Pseudaminobacter salicylatoxidans</name>
    <dbReference type="NCBI Taxonomy" id="93369"/>
    <lineage>
        <taxon>Bacteria</taxon>
        <taxon>Pseudomonadati</taxon>
        <taxon>Pseudomonadota</taxon>
        <taxon>Alphaproteobacteria</taxon>
        <taxon>Hyphomicrobiales</taxon>
        <taxon>Phyllobacteriaceae</taxon>
        <taxon>Pseudaminobacter</taxon>
    </lineage>
</organism>
<reference evidence="5 6" key="1">
    <citation type="submission" date="2018-05" db="EMBL/GenBank/DDBJ databases">
        <title>Genomic Encyclopedia of Type Strains, Phase IV (KMG-IV): sequencing the most valuable type-strain genomes for metagenomic binning, comparative biology and taxonomic classification.</title>
        <authorList>
            <person name="Goeker M."/>
        </authorList>
    </citation>
    <scope>NUCLEOTIDE SEQUENCE [LARGE SCALE GENOMIC DNA]</scope>
    <source>
        <strain evidence="5 6">DSM 6986</strain>
    </source>
</reference>
<dbReference type="CDD" id="cd07377">
    <property type="entry name" value="WHTH_GntR"/>
    <property type="match status" value="1"/>
</dbReference>
<dbReference type="GO" id="GO:0003677">
    <property type="term" value="F:DNA binding"/>
    <property type="evidence" value="ECO:0007669"/>
    <property type="project" value="UniProtKB-KW"/>
</dbReference>
<dbReference type="InterPro" id="IPR036390">
    <property type="entry name" value="WH_DNA-bd_sf"/>
</dbReference>
<name>A0A316C2V2_PSESE</name>
<evidence type="ECO:0000313" key="6">
    <source>
        <dbReference type="Proteomes" id="UP000245396"/>
    </source>
</evidence>
<dbReference type="GO" id="GO:0003700">
    <property type="term" value="F:DNA-binding transcription factor activity"/>
    <property type="evidence" value="ECO:0007669"/>
    <property type="project" value="InterPro"/>
</dbReference>
<evidence type="ECO:0000259" key="4">
    <source>
        <dbReference type="PROSITE" id="PS50949"/>
    </source>
</evidence>
<feature type="domain" description="HTH gntR-type" evidence="4">
    <location>
        <begin position="8"/>
        <end position="76"/>
    </location>
</feature>
<evidence type="ECO:0000256" key="2">
    <source>
        <dbReference type="ARBA" id="ARBA00023125"/>
    </source>
</evidence>
<dbReference type="PANTHER" id="PTHR44846:SF1">
    <property type="entry name" value="MANNOSYL-D-GLYCERATE TRANSPORT_METABOLISM SYSTEM REPRESSOR MNGR-RELATED"/>
    <property type="match status" value="1"/>
</dbReference>
<evidence type="ECO:0000256" key="3">
    <source>
        <dbReference type="ARBA" id="ARBA00023163"/>
    </source>
</evidence>
<keyword evidence="2" id="KW-0238">DNA-binding</keyword>
<protein>
    <submittedName>
        <fullName evidence="5">GntR family transcriptional regulator</fullName>
    </submittedName>
</protein>
<dbReference type="SUPFAM" id="SSF46785">
    <property type="entry name" value="Winged helix' DNA-binding domain"/>
    <property type="match status" value="1"/>
</dbReference>
<dbReference type="Pfam" id="PF00392">
    <property type="entry name" value="GntR"/>
    <property type="match status" value="1"/>
</dbReference>
<dbReference type="GO" id="GO:0045892">
    <property type="term" value="P:negative regulation of DNA-templated transcription"/>
    <property type="evidence" value="ECO:0007669"/>
    <property type="project" value="TreeGrafter"/>
</dbReference>
<dbReference type="Pfam" id="PF07702">
    <property type="entry name" value="UTRA"/>
    <property type="match status" value="1"/>
</dbReference>
<dbReference type="InterPro" id="IPR000524">
    <property type="entry name" value="Tscrpt_reg_HTH_GntR"/>
</dbReference>
<dbReference type="EMBL" id="QGGG01000009">
    <property type="protein sequence ID" value="PWJ82408.1"/>
    <property type="molecule type" value="Genomic_DNA"/>
</dbReference>